<feature type="region of interest" description="Disordered" evidence="1">
    <location>
        <begin position="332"/>
        <end position="386"/>
    </location>
</feature>
<keyword evidence="4" id="KW-0328">Glycosyltransferase</keyword>
<feature type="domain" description="Glycosyltransferase 2-like" evidence="2">
    <location>
        <begin position="11"/>
        <end position="118"/>
    </location>
</feature>
<dbReference type="InterPro" id="IPR029044">
    <property type="entry name" value="Nucleotide-diphossugar_trans"/>
</dbReference>
<keyword evidence="5" id="KW-1185">Reference proteome</keyword>
<evidence type="ECO:0000259" key="2">
    <source>
        <dbReference type="Pfam" id="PF00535"/>
    </source>
</evidence>
<dbReference type="Proteomes" id="UP001183202">
    <property type="component" value="Unassembled WGS sequence"/>
</dbReference>
<name>A0ABU2NIG5_9PSEU</name>
<dbReference type="EMBL" id="JAVREJ010000034">
    <property type="protein sequence ID" value="MDT0353500.1"/>
    <property type="molecule type" value="Genomic_DNA"/>
</dbReference>
<feature type="domain" description="Glycosyltransferase 2-like" evidence="3">
    <location>
        <begin position="168"/>
        <end position="272"/>
    </location>
</feature>
<evidence type="ECO:0000259" key="3">
    <source>
        <dbReference type="Pfam" id="PF13632"/>
    </source>
</evidence>
<dbReference type="EC" id="2.4.-.-" evidence="4"/>
<dbReference type="Pfam" id="PF00535">
    <property type="entry name" value="Glycos_transf_2"/>
    <property type="match status" value="1"/>
</dbReference>
<accession>A0ABU2NIG5</accession>
<organism evidence="4 5">
    <name type="scientific">Pseudonocardia charpentierae</name>
    <dbReference type="NCBI Taxonomy" id="3075545"/>
    <lineage>
        <taxon>Bacteria</taxon>
        <taxon>Bacillati</taxon>
        <taxon>Actinomycetota</taxon>
        <taxon>Actinomycetes</taxon>
        <taxon>Pseudonocardiales</taxon>
        <taxon>Pseudonocardiaceae</taxon>
        <taxon>Pseudonocardia</taxon>
    </lineage>
</organism>
<sequence length="386" mass="40901">MTEKPAPALVSVLMVVRNEQDRIRDAIASVLGQSHSALELLVIDGGSTDRTEQIVNELAERDDRVILLQNPRQIIPSGLNVGLAKAGGSYVARLDGHSRWDPQYLETALADLERRPDLGGVGGKRFGVAAGPTGRAIAAALSSPLGVGNSVYHYGREQQETDHVTAGVYRADAAHGNGGWDEDLPVNEDVDFDFRLRRAGFTLLYDPRMLTEWQVRESIGDFFFQYRRYGRGKAAMVRKNGMGAVRLRHLGAPALVLSLVASGLGAVRGARAAAAAVPVTYASTISLGAWAIARRRGNVSIETQRLAAALGAMHVGWGLGFLEGLVLGSRPASSTAKPRTLPPRLTDRGGPTGGRCTSAGVDARTRHPARSAGAPAAGGTPRPRAG</sequence>
<gene>
    <name evidence="4" type="ORF">RM445_28795</name>
</gene>
<dbReference type="PANTHER" id="PTHR43685:SF2">
    <property type="entry name" value="GLYCOSYLTRANSFERASE 2-LIKE DOMAIN-CONTAINING PROTEIN"/>
    <property type="match status" value="1"/>
</dbReference>
<dbReference type="InterPro" id="IPR050834">
    <property type="entry name" value="Glycosyltransf_2"/>
</dbReference>
<reference evidence="5" key="1">
    <citation type="submission" date="2023-07" db="EMBL/GenBank/DDBJ databases">
        <title>30 novel species of actinomycetes from the DSMZ collection.</title>
        <authorList>
            <person name="Nouioui I."/>
        </authorList>
    </citation>
    <scope>NUCLEOTIDE SEQUENCE [LARGE SCALE GENOMIC DNA]</scope>
    <source>
        <strain evidence="5">DSM 45834</strain>
    </source>
</reference>
<evidence type="ECO:0000256" key="1">
    <source>
        <dbReference type="SAM" id="MobiDB-lite"/>
    </source>
</evidence>
<keyword evidence="4" id="KW-0808">Transferase</keyword>
<evidence type="ECO:0000313" key="5">
    <source>
        <dbReference type="Proteomes" id="UP001183202"/>
    </source>
</evidence>
<dbReference type="CDD" id="cd02525">
    <property type="entry name" value="Succinoglycan_BP_ExoA"/>
    <property type="match status" value="1"/>
</dbReference>
<comment type="caution">
    <text evidence="4">The sequence shown here is derived from an EMBL/GenBank/DDBJ whole genome shotgun (WGS) entry which is preliminary data.</text>
</comment>
<dbReference type="SUPFAM" id="SSF53448">
    <property type="entry name" value="Nucleotide-diphospho-sugar transferases"/>
    <property type="match status" value="1"/>
</dbReference>
<protein>
    <submittedName>
        <fullName evidence="4">Glycosyltransferase family 2 protein</fullName>
        <ecNumber evidence="4">2.4.-.-</ecNumber>
    </submittedName>
</protein>
<dbReference type="Gene3D" id="3.90.550.10">
    <property type="entry name" value="Spore Coat Polysaccharide Biosynthesis Protein SpsA, Chain A"/>
    <property type="match status" value="1"/>
</dbReference>
<dbReference type="PANTHER" id="PTHR43685">
    <property type="entry name" value="GLYCOSYLTRANSFERASE"/>
    <property type="match status" value="1"/>
</dbReference>
<dbReference type="RefSeq" id="WP_311560013.1">
    <property type="nucleotide sequence ID" value="NZ_JAVREJ010000034.1"/>
</dbReference>
<feature type="compositionally biased region" description="Low complexity" evidence="1">
    <location>
        <begin position="370"/>
        <end position="386"/>
    </location>
</feature>
<proteinExistence type="predicted"/>
<dbReference type="Pfam" id="PF13632">
    <property type="entry name" value="Glyco_trans_2_3"/>
    <property type="match status" value="1"/>
</dbReference>
<dbReference type="GO" id="GO:0016757">
    <property type="term" value="F:glycosyltransferase activity"/>
    <property type="evidence" value="ECO:0007669"/>
    <property type="project" value="UniProtKB-KW"/>
</dbReference>
<evidence type="ECO:0000313" key="4">
    <source>
        <dbReference type="EMBL" id="MDT0353500.1"/>
    </source>
</evidence>
<dbReference type="InterPro" id="IPR001173">
    <property type="entry name" value="Glyco_trans_2-like"/>
</dbReference>